<feature type="transmembrane region" description="Helical" evidence="2">
    <location>
        <begin position="122"/>
        <end position="148"/>
    </location>
</feature>
<keyword evidence="4" id="KW-1185">Reference proteome</keyword>
<keyword evidence="2" id="KW-0812">Transmembrane</keyword>
<protein>
    <submittedName>
        <fullName evidence="3">Uncharacterized protein</fullName>
    </submittedName>
</protein>
<gene>
    <name evidence="3" type="ORF">A4X06_0g7519</name>
</gene>
<evidence type="ECO:0000256" key="1">
    <source>
        <dbReference type="SAM" id="MobiDB-lite"/>
    </source>
</evidence>
<feature type="region of interest" description="Disordered" evidence="1">
    <location>
        <begin position="436"/>
        <end position="478"/>
    </location>
</feature>
<dbReference type="AlphaFoldDB" id="A0A8X7SU54"/>
<organism evidence="3 4">
    <name type="scientific">Tilletia controversa</name>
    <name type="common">dwarf bunt fungus</name>
    <dbReference type="NCBI Taxonomy" id="13291"/>
    <lineage>
        <taxon>Eukaryota</taxon>
        <taxon>Fungi</taxon>
        <taxon>Dikarya</taxon>
        <taxon>Basidiomycota</taxon>
        <taxon>Ustilaginomycotina</taxon>
        <taxon>Exobasidiomycetes</taxon>
        <taxon>Tilletiales</taxon>
        <taxon>Tilletiaceae</taxon>
        <taxon>Tilletia</taxon>
    </lineage>
</organism>
<comment type="caution">
    <text evidence="3">The sequence shown here is derived from an EMBL/GenBank/DDBJ whole genome shotgun (WGS) entry which is preliminary data.</text>
</comment>
<feature type="region of interest" description="Disordered" evidence="1">
    <location>
        <begin position="359"/>
        <end position="383"/>
    </location>
</feature>
<sequence length="478" mass="51988">MVDWHSELVQAQCFEAIMILVWLSVGFVVRDQIDTVRFDWEILTGKRERKWPQAVYFFVKFVWWVYVGVICLLCYTFNEIDCNKVVWMIELSMGIMTLCCSILLACRTVCVYQGTARKVISLFLAIFALGLAAAWGQGVTSVTAVWFPGTGKPWTTGSCKWTAVRMDYSVKYIVTIVFDLTVLMMTVYGVIRIEGSATRIGQTLTRHGIVYFIVTCVANALITGFTIAHLNPIMSLMLAVPVAAVTLVASTRLYVELAEGTRPLQPKSTYSHSTGVSSALGIPTGGTKRNITGIFSKGSSASGSSLEKLPTNTAPLSPFVDAQTPSTLQVPDGQLTLVRSLPFQSVPHDHSQLPAVDEEDAFEPPSTPGPAADSTTGDYSAHWSRSHIQESGCPAGCVTPSGHCVHRPYRSNRPSLSVLPSAAAAAANLMIRESRTVTSEPTPTYLQHLPSSSPAPEEAVAQEFPVLSGRRQSDGRSL</sequence>
<keyword evidence="2" id="KW-1133">Transmembrane helix</keyword>
<reference evidence="3" key="2">
    <citation type="journal article" date="2019" name="IMA Fungus">
        <title>Genome sequencing and comparison of five Tilletia species to identify candidate genes for the detection of regulated species infecting wheat.</title>
        <authorList>
            <person name="Nguyen H.D.T."/>
            <person name="Sultana T."/>
            <person name="Kesanakurti P."/>
            <person name="Hambleton S."/>
        </authorList>
    </citation>
    <scope>NUCLEOTIDE SEQUENCE</scope>
    <source>
        <strain evidence="3">DAOMC 236426</strain>
    </source>
</reference>
<reference evidence="3" key="1">
    <citation type="submission" date="2016-04" db="EMBL/GenBank/DDBJ databases">
        <authorList>
            <person name="Nguyen H.D."/>
            <person name="Samba Siva P."/>
            <person name="Cullis J."/>
            <person name="Levesque C.A."/>
            <person name="Hambleton S."/>
        </authorList>
    </citation>
    <scope>NUCLEOTIDE SEQUENCE</scope>
    <source>
        <strain evidence="3">DAOMC 236426</strain>
    </source>
</reference>
<accession>A0A8X7SU54</accession>
<feature type="transmembrane region" description="Helical" evidence="2">
    <location>
        <begin position="209"/>
        <end position="230"/>
    </location>
</feature>
<evidence type="ECO:0000313" key="4">
    <source>
        <dbReference type="Proteomes" id="UP000077684"/>
    </source>
</evidence>
<dbReference type="Proteomes" id="UP000077684">
    <property type="component" value="Unassembled WGS sequence"/>
</dbReference>
<proteinExistence type="predicted"/>
<feature type="transmembrane region" description="Helical" evidence="2">
    <location>
        <begin position="54"/>
        <end position="78"/>
    </location>
</feature>
<evidence type="ECO:0000256" key="2">
    <source>
        <dbReference type="SAM" id="Phobius"/>
    </source>
</evidence>
<feature type="compositionally biased region" description="Polar residues" evidence="1">
    <location>
        <begin position="436"/>
        <end position="454"/>
    </location>
</feature>
<evidence type="ECO:0000313" key="3">
    <source>
        <dbReference type="EMBL" id="KAE8241487.1"/>
    </source>
</evidence>
<keyword evidence="2" id="KW-0472">Membrane</keyword>
<feature type="transmembrane region" description="Helical" evidence="2">
    <location>
        <begin position="84"/>
        <end position="110"/>
    </location>
</feature>
<name>A0A8X7SU54_9BASI</name>
<dbReference type="EMBL" id="LWDE02001331">
    <property type="protein sequence ID" value="KAE8241487.1"/>
    <property type="molecule type" value="Genomic_DNA"/>
</dbReference>
<feature type="transmembrane region" description="Helical" evidence="2">
    <location>
        <begin position="168"/>
        <end position="188"/>
    </location>
</feature>
<feature type="transmembrane region" description="Helical" evidence="2">
    <location>
        <begin position="16"/>
        <end position="33"/>
    </location>
</feature>